<feature type="chain" id="PRO_5046937773" evidence="6">
    <location>
        <begin position="22"/>
        <end position="751"/>
    </location>
</feature>
<dbReference type="RefSeq" id="WP_218443851.1">
    <property type="nucleotide sequence ID" value="NZ_JAGSPA010000001.1"/>
</dbReference>
<proteinExistence type="inferred from homology"/>
<evidence type="ECO:0000256" key="3">
    <source>
        <dbReference type="PROSITE-ProRule" id="PRU01360"/>
    </source>
</evidence>
<keyword evidence="4" id="KW-0798">TonB box</keyword>
<keyword evidence="3" id="KW-0998">Cell outer membrane</keyword>
<dbReference type="Proteomes" id="UP000722336">
    <property type="component" value="Unassembled WGS sequence"/>
</dbReference>
<feature type="domain" description="TonB-dependent receptor plug" evidence="8">
    <location>
        <begin position="66"/>
        <end position="186"/>
    </location>
</feature>
<feature type="domain" description="TonB-dependent receptor-like beta-barrel" evidence="7">
    <location>
        <begin position="280"/>
        <end position="712"/>
    </location>
</feature>
<evidence type="ECO:0000256" key="6">
    <source>
        <dbReference type="SAM" id="SignalP"/>
    </source>
</evidence>
<keyword evidence="3" id="KW-0812">Transmembrane</keyword>
<evidence type="ECO:0000256" key="5">
    <source>
        <dbReference type="SAM" id="MobiDB-lite"/>
    </source>
</evidence>
<dbReference type="InterPro" id="IPR011276">
    <property type="entry name" value="TonB_haem/Hb_rcpt"/>
</dbReference>
<keyword evidence="9" id="KW-0675">Receptor</keyword>
<dbReference type="PROSITE" id="PS52016">
    <property type="entry name" value="TONB_DEPENDENT_REC_3"/>
    <property type="match status" value="1"/>
</dbReference>
<keyword evidence="3" id="KW-0813">Transport</keyword>
<dbReference type="InterPro" id="IPR012910">
    <property type="entry name" value="Plug_dom"/>
</dbReference>
<dbReference type="InterPro" id="IPR000531">
    <property type="entry name" value="Beta-barrel_TonB"/>
</dbReference>
<evidence type="ECO:0000313" key="9">
    <source>
        <dbReference type="EMBL" id="MBV7255519.1"/>
    </source>
</evidence>
<sequence>MRLILATLLAGAALCSPVAVAAGSDVAAAAGADMAAGTAGSDMDASSMAALDDVITVTATRLPKAVEDVPRTVSVIDSERIADELATDIKELIRFEPGVSVRQPPARFGAALGGTGRAGAEGFTIRGIGGNRVLIQVDGVRVPDGFSFGAQAAGRGDYVDLGLVKSVEILRGPASALYGSDGLAGAVSFTLSDPEDLLTDGRDVGVRLRGTYETADREFSETAILSARSGAVSGLIAYTRRDGKELETQGDVGGDGPDRTKANPQDTASDALLGRIVWKPSEDDRIRLTGDYQKGRVTSDVLSSRGGNRFTPAVVTDLDTRDTTKRVRAALDWTRALSGIADDMQLSVYWQDSENRQVSDERRTGAPSRTRINTFETRVYGAAAQFRSDFRTGTLSHRLVYGADASMTRQRGLRDGTVAPIGEPFPTRAFPETDFLLAGAFIADEITFADGVVTLFPALRFDHFNLKPKADPLLPDFEGARQDGAKLSPKFGAVVDLGGGISLFGNYTRGFRAPTPNQVNSFFENLIFGYTSLPNPRLKPETSQSFEAGVRVNTGGISGSFAAFTSDYDDFISQEVVGGTFRPGDPGVFQFVNLDDVTIKGFETRLGYRADSGFTADLAFSYSDGTETSSGKKAPLGTVDPLKLVAGLGWSDPRGRFGGRIIATHSARKSLEDSIGVCTGACFRPDGFTIFDATAFVRVADNFTVRAGLFNITDETYAWWGDVRGVTAKDRATDAYTRPGRNLSISLSANF</sequence>
<keyword evidence="3 4" id="KW-0472">Membrane</keyword>
<evidence type="ECO:0000256" key="2">
    <source>
        <dbReference type="ARBA" id="ARBA00022729"/>
    </source>
</evidence>
<comment type="subcellular location">
    <subcellularLocation>
        <location evidence="3">Cell outer membrane</location>
        <topology evidence="3">Multi-pass membrane protein</topology>
    </subcellularLocation>
</comment>
<keyword evidence="3" id="KW-1134">Transmembrane beta strand</keyword>
<gene>
    <name evidence="9" type="ORF">KCG44_01830</name>
</gene>
<comment type="caution">
    <text evidence="9">The sequence shown here is derived from an EMBL/GenBank/DDBJ whole genome shotgun (WGS) entry which is preliminary data.</text>
</comment>
<dbReference type="Pfam" id="PF07715">
    <property type="entry name" value="Plug"/>
    <property type="match status" value="1"/>
</dbReference>
<comment type="similarity">
    <text evidence="1 3 4">Belongs to the TonB-dependent receptor family.</text>
</comment>
<accession>A0ABS6SAT5</accession>
<dbReference type="NCBIfam" id="TIGR01785">
    <property type="entry name" value="TonB-hemin"/>
    <property type="match status" value="1"/>
</dbReference>
<dbReference type="NCBIfam" id="TIGR01786">
    <property type="entry name" value="TonB-hemlactrns"/>
    <property type="match status" value="1"/>
</dbReference>
<dbReference type="Pfam" id="PF00593">
    <property type="entry name" value="TonB_dep_Rec_b-barrel"/>
    <property type="match status" value="1"/>
</dbReference>
<reference evidence="9 10" key="1">
    <citation type="submission" date="2021-04" db="EMBL/GenBank/DDBJ databases">
        <authorList>
            <person name="Pira H."/>
            <person name="Risdian C."/>
            <person name="Wink J."/>
        </authorList>
    </citation>
    <scope>NUCLEOTIDE SEQUENCE [LARGE SCALE GENOMIC DNA]</scope>
    <source>
        <strain evidence="9 10">WHA3</strain>
    </source>
</reference>
<evidence type="ECO:0000256" key="4">
    <source>
        <dbReference type="RuleBase" id="RU003357"/>
    </source>
</evidence>
<name>A0ABS6SAT5_9SPHN</name>
<dbReference type="EMBL" id="JAGSPA010000001">
    <property type="protein sequence ID" value="MBV7255519.1"/>
    <property type="molecule type" value="Genomic_DNA"/>
</dbReference>
<evidence type="ECO:0000256" key="1">
    <source>
        <dbReference type="ARBA" id="ARBA00009810"/>
    </source>
</evidence>
<keyword evidence="2 6" id="KW-0732">Signal</keyword>
<feature type="signal peptide" evidence="6">
    <location>
        <begin position="1"/>
        <end position="21"/>
    </location>
</feature>
<evidence type="ECO:0000259" key="8">
    <source>
        <dbReference type="Pfam" id="PF07715"/>
    </source>
</evidence>
<dbReference type="PANTHER" id="PTHR30069:SF29">
    <property type="entry name" value="HEMOGLOBIN AND HEMOGLOBIN-HAPTOGLOBIN-BINDING PROTEIN 1-RELATED"/>
    <property type="match status" value="1"/>
</dbReference>
<keyword evidence="10" id="KW-1185">Reference proteome</keyword>
<feature type="region of interest" description="Disordered" evidence="5">
    <location>
        <begin position="244"/>
        <end position="266"/>
    </location>
</feature>
<organism evidence="9 10">
    <name type="scientific">Pacificimonas pallii</name>
    <dbReference type="NCBI Taxonomy" id="2827236"/>
    <lineage>
        <taxon>Bacteria</taxon>
        <taxon>Pseudomonadati</taxon>
        <taxon>Pseudomonadota</taxon>
        <taxon>Alphaproteobacteria</taxon>
        <taxon>Sphingomonadales</taxon>
        <taxon>Sphingosinicellaceae</taxon>
        <taxon>Pacificimonas</taxon>
    </lineage>
</organism>
<protein>
    <submittedName>
        <fullName evidence="9">TonB-dependent hemoglobin/transferrin/lactoferrin family receptor</fullName>
    </submittedName>
</protein>
<evidence type="ECO:0000313" key="10">
    <source>
        <dbReference type="Proteomes" id="UP000722336"/>
    </source>
</evidence>
<dbReference type="InterPro" id="IPR039426">
    <property type="entry name" value="TonB-dep_rcpt-like"/>
</dbReference>
<evidence type="ECO:0000259" key="7">
    <source>
        <dbReference type="Pfam" id="PF00593"/>
    </source>
</evidence>
<dbReference type="InterPro" id="IPR010949">
    <property type="entry name" value="TonB_Hb/transfer/lactofer_rcpt"/>
</dbReference>
<dbReference type="CDD" id="cd01347">
    <property type="entry name" value="ligand_gated_channel"/>
    <property type="match status" value="1"/>
</dbReference>
<dbReference type="PANTHER" id="PTHR30069">
    <property type="entry name" value="TONB-DEPENDENT OUTER MEMBRANE RECEPTOR"/>
    <property type="match status" value="1"/>
</dbReference>